<dbReference type="Pfam" id="PF14622">
    <property type="entry name" value="Ribonucleas_3_3"/>
    <property type="match status" value="1"/>
</dbReference>
<evidence type="ECO:0000256" key="15">
    <source>
        <dbReference type="HAMAP-Rule" id="MF_00104"/>
    </source>
</evidence>
<comment type="catalytic activity">
    <reaction evidence="1 15">
        <text>Endonucleolytic cleavage to 5'-phosphomonoester.</text>
        <dbReference type="EC" id="3.1.26.3"/>
    </reaction>
</comment>
<evidence type="ECO:0000256" key="12">
    <source>
        <dbReference type="ARBA" id="ARBA00022801"/>
    </source>
</evidence>
<comment type="caution">
    <text evidence="18">The sequence shown here is derived from an EMBL/GenBank/DDBJ whole genome shotgun (WGS) entry which is preliminary data.</text>
</comment>
<dbReference type="GO" id="GO:0005737">
    <property type="term" value="C:cytoplasm"/>
    <property type="evidence" value="ECO:0007669"/>
    <property type="project" value="UniProtKB-SubCell"/>
</dbReference>
<comment type="function">
    <text evidence="15">Digests double-stranded RNA. Involved in the processing of primary rRNA transcript to yield the immediate precursors to the large and small rRNAs (23S and 16S). Processes some mRNAs, and tRNAs when they are encoded in the rRNA operon. Processes pre-crRNA and tracrRNA of type II CRISPR loci if present in the organism.</text>
</comment>
<keyword evidence="6 15" id="KW-0698">rRNA processing</keyword>
<dbReference type="EC" id="3.1.26.3" evidence="15"/>
<feature type="domain" description="DRBM" evidence="16">
    <location>
        <begin position="153"/>
        <end position="222"/>
    </location>
</feature>
<dbReference type="GO" id="GO:0003725">
    <property type="term" value="F:double-stranded RNA binding"/>
    <property type="evidence" value="ECO:0007669"/>
    <property type="project" value="TreeGrafter"/>
</dbReference>
<dbReference type="CDD" id="cd10845">
    <property type="entry name" value="DSRM_RNAse_III_family"/>
    <property type="match status" value="1"/>
</dbReference>
<dbReference type="SMART" id="SM00535">
    <property type="entry name" value="RIBOc"/>
    <property type="match status" value="1"/>
</dbReference>
<dbReference type="InterPro" id="IPR036389">
    <property type="entry name" value="RNase_III_sf"/>
</dbReference>
<dbReference type="PROSITE" id="PS00517">
    <property type="entry name" value="RNASE_3_1"/>
    <property type="match status" value="1"/>
</dbReference>
<name>A0A8J7TTE1_9PROT</name>
<dbReference type="GO" id="GO:0019843">
    <property type="term" value="F:rRNA binding"/>
    <property type="evidence" value="ECO:0007669"/>
    <property type="project" value="UniProtKB-KW"/>
</dbReference>
<dbReference type="GO" id="GO:0006397">
    <property type="term" value="P:mRNA processing"/>
    <property type="evidence" value="ECO:0007669"/>
    <property type="project" value="UniProtKB-UniRule"/>
</dbReference>
<dbReference type="PANTHER" id="PTHR11207:SF0">
    <property type="entry name" value="RIBONUCLEASE 3"/>
    <property type="match status" value="1"/>
</dbReference>
<dbReference type="InterPro" id="IPR014720">
    <property type="entry name" value="dsRBD_dom"/>
</dbReference>
<dbReference type="GO" id="GO:0042802">
    <property type="term" value="F:identical protein binding"/>
    <property type="evidence" value="ECO:0007669"/>
    <property type="project" value="UniProtKB-ARBA"/>
</dbReference>
<dbReference type="GO" id="GO:0046872">
    <property type="term" value="F:metal ion binding"/>
    <property type="evidence" value="ECO:0007669"/>
    <property type="project" value="UniProtKB-KW"/>
</dbReference>
<dbReference type="GO" id="GO:0006364">
    <property type="term" value="P:rRNA processing"/>
    <property type="evidence" value="ECO:0007669"/>
    <property type="project" value="UniProtKB-UniRule"/>
</dbReference>
<dbReference type="InterPro" id="IPR000999">
    <property type="entry name" value="RNase_III_dom"/>
</dbReference>
<evidence type="ECO:0000256" key="13">
    <source>
        <dbReference type="ARBA" id="ARBA00022842"/>
    </source>
</evidence>
<dbReference type="SUPFAM" id="SSF54768">
    <property type="entry name" value="dsRNA-binding domain-like"/>
    <property type="match status" value="1"/>
</dbReference>
<dbReference type="NCBIfam" id="TIGR02191">
    <property type="entry name" value="RNaseIII"/>
    <property type="match status" value="1"/>
</dbReference>
<organism evidence="18 19">
    <name type="scientific">Candidatus Paracaedimonas acanthamoebae</name>
    <dbReference type="NCBI Taxonomy" id="244581"/>
    <lineage>
        <taxon>Bacteria</taxon>
        <taxon>Pseudomonadati</taxon>
        <taxon>Pseudomonadota</taxon>
        <taxon>Alphaproteobacteria</taxon>
        <taxon>Holosporales</taxon>
        <taxon>Caedimonadaceae</taxon>
        <taxon>Candidatus Paracaedimonas</taxon>
    </lineage>
</organism>
<dbReference type="Pfam" id="PF00035">
    <property type="entry name" value="dsrm"/>
    <property type="match status" value="1"/>
</dbReference>
<dbReference type="Gene3D" id="1.10.1520.10">
    <property type="entry name" value="Ribonuclease III domain"/>
    <property type="match status" value="1"/>
</dbReference>
<evidence type="ECO:0000256" key="7">
    <source>
        <dbReference type="ARBA" id="ARBA00022664"/>
    </source>
</evidence>
<dbReference type="GO" id="GO:0008033">
    <property type="term" value="P:tRNA processing"/>
    <property type="evidence" value="ECO:0007669"/>
    <property type="project" value="UniProtKB-KW"/>
</dbReference>
<evidence type="ECO:0000256" key="14">
    <source>
        <dbReference type="ARBA" id="ARBA00022884"/>
    </source>
</evidence>
<evidence type="ECO:0000256" key="4">
    <source>
        <dbReference type="ARBA" id="ARBA00011738"/>
    </source>
</evidence>
<dbReference type="AlphaFoldDB" id="A0A8J7TTE1"/>
<feature type="active site" evidence="15">
    <location>
        <position position="45"/>
    </location>
</feature>
<keyword evidence="8 15" id="KW-0819">tRNA processing</keyword>
<comment type="subunit">
    <text evidence="4 15">Homodimer.</text>
</comment>
<proteinExistence type="inferred from homology"/>
<dbReference type="Gene3D" id="3.30.160.20">
    <property type="match status" value="1"/>
</dbReference>
<dbReference type="Proteomes" id="UP000664414">
    <property type="component" value="Unassembled WGS sequence"/>
</dbReference>
<evidence type="ECO:0000259" key="16">
    <source>
        <dbReference type="PROSITE" id="PS50137"/>
    </source>
</evidence>
<dbReference type="HAMAP" id="MF_00104">
    <property type="entry name" value="RNase_III"/>
    <property type="match status" value="1"/>
</dbReference>
<keyword evidence="13 15" id="KW-0460">Magnesium</keyword>
<keyword evidence="15" id="KW-0699">rRNA-binding</keyword>
<evidence type="ECO:0000256" key="3">
    <source>
        <dbReference type="ARBA" id="ARBA00010183"/>
    </source>
</evidence>
<dbReference type="FunFam" id="3.30.160.20:FF:000003">
    <property type="entry name" value="Ribonuclease 3"/>
    <property type="match status" value="1"/>
</dbReference>
<evidence type="ECO:0000256" key="10">
    <source>
        <dbReference type="ARBA" id="ARBA00022723"/>
    </source>
</evidence>
<keyword evidence="14 15" id="KW-0694">RNA-binding</keyword>
<evidence type="ECO:0000256" key="11">
    <source>
        <dbReference type="ARBA" id="ARBA00022759"/>
    </source>
</evidence>
<evidence type="ECO:0000313" key="18">
    <source>
        <dbReference type="EMBL" id="MBN9413291.1"/>
    </source>
</evidence>
<keyword evidence="5 15" id="KW-0963">Cytoplasm</keyword>
<feature type="binding site" evidence="15">
    <location>
        <position position="117"/>
    </location>
    <ligand>
        <name>Mg(2+)</name>
        <dbReference type="ChEBI" id="CHEBI:18420"/>
    </ligand>
</feature>
<keyword evidence="7 15" id="KW-0507">mRNA processing</keyword>
<comment type="cofactor">
    <cofactor evidence="15">
        <name>Mg(2+)</name>
        <dbReference type="ChEBI" id="CHEBI:18420"/>
    </cofactor>
</comment>
<reference evidence="18" key="1">
    <citation type="submission" date="2021-02" db="EMBL/GenBank/DDBJ databases">
        <title>Thiocyanate and organic carbon inputs drive convergent selection for specific autotrophic Afipia and Thiobacillus strains within complex microbiomes.</title>
        <authorList>
            <person name="Huddy R.J."/>
            <person name="Sachdeva R."/>
            <person name="Kadzinga F."/>
            <person name="Kantor R.S."/>
            <person name="Harrison S.T.L."/>
            <person name="Banfield J.F."/>
        </authorList>
    </citation>
    <scope>NUCLEOTIDE SEQUENCE</scope>
    <source>
        <strain evidence="18">SCN18_10_11_15_R4_P_38_20</strain>
    </source>
</reference>
<protein>
    <recommendedName>
        <fullName evidence="15">Ribonuclease 3</fullName>
        <ecNumber evidence="15">3.1.26.3</ecNumber>
    </recommendedName>
    <alternativeName>
        <fullName evidence="15">Ribonuclease III</fullName>
        <shortName evidence="15">RNase III</shortName>
    </alternativeName>
</protein>
<dbReference type="SUPFAM" id="SSF69065">
    <property type="entry name" value="RNase III domain-like"/>
    <property type="match status" value="1"/>
</dbReference>
<evidence type="ECO:0000313" key="19">
    <source>
        <dbReference type="Proteomes" id="UP000664414"/>
    </source>
</evidence>
<keyword evidence="12 15" id="KW-0378">Hydrolase</keyword>
<evidence type="ECO:0000256" key="1">
    <source>
        <dbReference type="ARBA" id="ARBA00000109"/>
    </source>
</evidence>
<dbReference type="EMBL" id="JAFKGL010000020">
    <property type="protein sequence ID" value="MBN9413291.1"/>
    <property type="molecule type" value="Genomic_DNA"/>
</dbReference>
<dbReference type="PROSITE" id="PS50142">
    <property type="entry name" value="RNASE_3_2"/>
    <property type="match status" value="1"/>
</dbReference>
<evidence type="ECO:0000256" key="9">
    <source>
        <dbReference type="ARBA" id="ARBA00022722"/>
    </source>
</evidence>
<feature type="binding site" evidence="15">
    <location>
        <position position="41"/>
    </location>
    <ligand>
        <name>Mg(2+)</name>
        <dbReference type="ChEBI" id="CHEBI:18420"/>
    </ligand>
</feature>
<feature type="binding site" evidence="15">
    <location>
        <position position="114"/>
    </location>
    <ligand>
        <name>Mg(2+)</name>
        <dbReference type="ChEBI" id="CHEBI:18420"/>
    </ligand>
</feature>
<feature type="domain" description="RNase III" evidence="17">
    <location>
        <begin position="4"/>
        <end position="128"/>
    </location>
</feature>
<keyword evidence="9 15" id="KW-0540">Nuclease</keyword>
<comment type="similarity">
    <text evidence="3">Belongs to the ribonuclease III family.</text>
</comment>
<keyword evidence="11 15" id="KW-0255">Endonuclease</keyword>
<accession>A0A8J7TTE1</accession>
<sequence>MTNLRLLEENLGYVFKNKKLLDQALTHSSLTSIQENNERLEFLGDRVLGLVIAQLLFQQFPSAPEGDLSLRHTQLVNKETLSQVALKLQLGLYVRMTRGEKASGGQLKKSLIADACEAVIAAVYLDGGLSAAQDFILKYWGDLLSEKSQFIKDAKSKLQEWVQAQGKNAPSYEIVRREGPDHAPIFTVAIFAEGLPSMEGAGASRREAEQQAAQRLLEYLEKNG</sequence>
<evidence type="ECO:0000256" key="5">
    <source>
        <dbReference type="ARBA" id="ARBA00022490"/>
    </source>
</evidence>
<dbReference type="PANTHER" id="PTHR11207">
    <property type="entry name" value="RIBONUCLEASE III"/>
    <property type="match status" value="1"/>
</dbReference>
<evidence type="ECO:0000256" key="2">
    <source>
        <dbReference type="ARBA" id="ARBA00004496"/>
    </source>
</evidence>
<dbReference type="CDD" id="cd00593">
    <property type="entry name" value="RIBOc"/>
    <property type="match status" value="1"/>
</dbReference>
<evidence type="ECO:0000256" key="8">
    <source>
        <dbReference type="ARBA" id="ARBA00022694"/>
    </source>
</evidence>
<evidence type="ECO:0000259" key="17">
    <source>
        <dbReference type="PROSITE" id="PS50142"/>
    </source>
</evidence>
<evidence type="ECO:0000256" key="6">
    <source>
        <dbReference type="ARBA" id="ARBA00022552"/>
    </source>
</evidence>
<comment type="subcellular location">
    <subcellularLocation>
        <location evidence="2 15">Cytoplasm</location>
    </subcellularLocation>
</comment>
<keyword evidence="10 15" id="KW-0479">Metal-binding</keyword>
<dbReference type="InterPro" id="IPR011907">
    <property type="entry name" value="RNase_III"/>
</dbReference>
<dbReference type="PROSITE" id="PS50137">
    <property type="entry name" value="DS_RBD"/>
    <property type="match status" value="1"/>
</dbReference>
<dbReference type="GO" id="GO:0004525">
    <property type="term" value="F:ribonuclease III activity"/>
    <property type="evidence" value="ECO:0007669"/>
    <property type="project" value="UniProtKB-UniRule"/>
</dbReference>
<dbReference type="FunFam" id="1.10.1520.10:FF:000001">
    <property type="entry name" value="Ribonuclease 3"/>
    <property type="match status" value="1"/>
</dbReference>
<dbReference type="GO" id="GO:0010468">
    <property type="term" value="P:regulation of gene expression"/>
    <property type="evidence" value="ECO:0007669"/>
    <property type="project" value="TreeGrafter"/>
</dbReference>
<feature type="active site" evidence="15">
    <location>
        <position position="117"/>
    </location>
</feature>
<dbReference type="SMART" id="SM00358">
    <property type="entry name" value="DSRM"/>
    <property type="match status" value="1"/>
</dbReference>
<gene>
    <name evidence="15 18" type="primary">rnc</name>
    <name evidence="18" type="ORF">J0H12_05160</name>
</gene>